<dbReference type="PANTHER" id="PTHR32011">
    <property type="entry name" value="OS08G0472400 PROTEIN"/>
    <property type="match status" value="1"/>
</dbReference>
<sequence length="180" mass="21371">MYKERIDILKLNGVEFAEGLSEQEIIEIKQEYNIDFPKELQELYSTALPVSKGFYNWRDLRPANVQYIKDVMKIPFNDIYELADEVYWCDEWGEEPNESERVEVVRTMLKKAPALIPIYSHRYIPSINLEPTPVFSIHDTDVIYYSENIESYFETEFGIKDHSDISYDIIKHVPFWSDLL</sequence>
<proteinExistence type="predicted"/>
<dbReference type="PANTHER" id="PTHR32011:SF2">
    <property type="entry name" value="OS08G0472400 PROTEIN"/>
    <property type="match status" value="1"/>
</dbReference>
<dbReference type="RefSeq" id="WP_271714339.1">
    <property type="nucleotide sequence ID" value="NZ_AP024169.1"/>
</dbReference>
<protein>
    <recommendedName>
        <fullName evidence="3">SMI1/KNR4 family protein</fullName>
    </recommendedName>
</protein>
<dbReference type="AlphaFoldDB" id="A0A7R7EHW2"/>
<dbReference type="KEGG" id="ahb:bsdtb5_03350"/>
<evidence type="ECO:0008006" key="3">
    <source>
        <dbReference type="Google" id="ProtNLM"/>
    </source>
</evidence>
<organism evidence="1 2">
    <name type="scientific">Anaeromicropila herbilytica</name>
    <dbReference type="NCBI Taxonomy" id="2785025"/>
    <lineage>
        <taxon>Bacteria</taxon>
        <taxon>Bacillati</taxon>
        <taxon>Bacillota</taxon>
        <taxon>Clostridia</taxon>
        <taxon>Lachnospirales</taxon>
        <taxon>Lachnospiraceae</taxon>
        <taxon>Anaeromicropila</taxon>
    </lineage>
</organism>
<evidence type="ECO:0000313" key="1">
    <source>
        <dbReference type="EMBL" id="BCN29040.1"/>
    </source>
</evidence>
<dbReference type="EMBL" id="AP024169">
    <property type="protein sequence ID" value="BCN29040.1"/>
    <property type="molecule type" value="Genomic_DNA"/>
</dbReference>
<accession>A0A7R7EHW2</accession>
<keyword evidence="2" id="KW-1185">Reference proteome</keyword>
<reference evidence="1 2" key="1">
    <citation type="submission" date="2020-11" db="EMBL/GenBank/DDBJ databases">
        <title>Draft genome sequencing of a Lachnospiraceae strain isolated from anoxic soil subjected to BSD treatment.</title>
        <authorList>
            <person name="Uek A."/>
            <person name="Tonouchi A."/>
        </authorList>
    </citation>
    <scope>NUCLEOTIDE SEQUENCE [LARGE SCALE GENOMIC DNA]</scope>
    <source>
        <strain evidence="1 2">TB5</strain>
    </source>
</reference>
<evidence type="ECO:0000313" key="2">
    <source>
        <dbReference type="Proteomes" id="UP000595897"/>
    </source>
</evidence>
<name>A0A7R7EHW2_9FIRM</name>
<gene>
    <name evidence="1" type="ORF">bsdtb5_03350</name>
</gene>
<dbReference type="Proteomes" id="UP000595897">
    <property type="component" value="Chromosome"/>
</dbReference>